<sequence length="331" mass="36153">MEIDDFTKYLAATGFSAREAEIRTYVAQGAEDVRAIMTSSLSPDELRRIAASQVHPTIRGRLVTGIIWYLTSLAAERNQAFLSGAFLCLDPHGRLSAFFSSIGSLRTSSHLRRHSAPGCTGGIDLVVDGALPPLANNHRHVLFISVKNDKYRGNCLLLKPEPYGISGFRDFGHHTDRYVRSLSRRFRFGGNDRHGMRKERIPDRHVKAFSEAVAHLPDGESAIAEVGKKGAGEGIAGMHAYLTAKTRDGSVTPALAALLRQLEAEYDFVSLRFGNEVCIDLLAEISRTLPGAPGVVGPSPSLLWLQAKEQEVLTSAVTTETQKPAISLYNQ</sequence>
<comment type="caution">
    <text evidence="1">The sequence shown here is derived from an EMBL/GenBank/DDBJ whole genome shotgun (WGS) entry which is preliminary data.</text>
</comment>
<evidence type="ECO:0000313" key="2">
    <source>
        <dbReference type="Proteomes" id="UP000236546"/>
    </source>
</evidence>
<dbReference type="EMBL" id="MTYH01000050">
    <property type="protein sequence ID" value="PNP42604.1"/>
    <property type="molecule type" value="Genomic_DNA"/>
</dbReference>
<protein>
    <submittedName>
        <fullName evidence="1">Uncharacterized protein</fullName>
    </submittedName>
</protein>
<name>A0A2K0TAP6_9HYPO</name>
<gene>
    <name evidence="1" type="ORF">TGAMA5MH_05345</name>
</gene>
<dbReference type="OrthoDB" id="4572647at2759"/>
<dbReference type="Proteomes" id="UP000236546">
    <property type="component" value="Unassembled WGS sequence"/>
</dbReference>
<reference evidence="1 2" key="1">
    <citation type="submission" date="2017-02" db="EMBL/GenBank/DDBJ databases">
        <title>Genomes of Trichoderma spp. with biocontrol activity.</title>
        <authorList>
            <person name="Gardiner D."/>
            <person name="Kazan K."/>
            <person name="Vos C."/>
            <person name="Harvey P."/>
        </authorList>
    </citation>
    <scope>NUCLEOTIDE SEQUENCE [LARGE SCALE GENOMIC DNA]</scope>
    <source>
        <strain evidence="1 2">A5MH</strain>
    </source>
</reference>
<accession>A0A2K0TAP6</accession>
<proteinExistence type="predicted"/>
<organism evidence="1 2">
    <name type="scientific">Trichoderma gamsii</name>
    <dbReference type="NCBI Taxonomy" id="398673"/>
    <lineage>
        <taxon>Eukaryota</taxon>
        <taxon>Fungi</taxon>
        <taxon>Dikarya</taxon>
        <taxon>Ascomycota</taxon>
        <taxon>Pezizomycotina</taxon>
        <taxon>Sordariomycetes</taxon>
        <taxon>Hypocreomycetidae</taxon>
        <taxon>Hypocreales</taxon>
        <taxon>Hypocreaceae</taxon>
        <taxon>Trichoderma</taxon>
    </lineage>
</organism>
<evidence type="ECO:0000313" key="1">
    <source>
        <dbReference type="EMBL" id="PNP42604.1"/>
    </source>
</evidence>
<dbReference type="AlphaFoldDB" id="A0A2K0TAP6"/>